<evidence type="ECO:0000313" key="2">
    <source>
        <dbReference type="Proteomes" id="UP000232722"/>
    </source>
</evidence>
<reference evidence="1 2" key="1">
    <citation type="submission" date="2016-04" db="EMBL/GenBank/DDBJ databases">
        <title>Genome analyses suggest a sexual origin of heterokaryosis in a supposedly ancient asexual fungus.</title>
        <authorList>
            <person name="Ropars J."/>
            <person name="Sedzielewska K."/>
            <person name="Noel J."/>
            <person name="Charron P."/>
            <person name="Farinelli L."/>
            <person name="Marton T."/>
            <person name="Kruger M."/>
            <person name="Pelin A."/>
            <person name="Brachmann A."/>
            <person name="Corradi N."/>
        </authorList>
    </citation>
    <scope>NUCLEOTIDE SEQUENCE [LARGE SCALE GENOMIC DNA]</scope>
    <source>
        <strain evidence="1 2">A5</strain>
    </source>
</reference>
<sequence length="52" mass="5885">MIFTRLDSAHREDSNDMYFIFVARDGIGLSETGLAALFSVLLPKHLFLITLK</sequence>
<organism evidence="1 2">
    <name type="scientific">Rhizophagus irregularis</name>
    <dbReference type="NCBI Taxonomy" id="588596"/>
    <lineage>
        <taxon>Eukaryota</taxon>
        <taxon>Fungi</taxon>
        <taxon>Fungi incertae sedis</taxon>
        <taxon>Mucoromycota</taxon>
        <taxon>Glomeromycotina</taxon>
        <taxon>Glomeromycetes</taxon>
        <taxon>Glomerales</taxon>
        <taxon>Glomeraceae</taxon>
        <taxon>Rhizophagus</taxon>
    </lineage>
</organism>
<dbReference type="Proteomes" id="UP000232722">
    <property type="component" value="Unassembled WGS sequence"/>
</dbReference>
<proteinExistence type="predicted"/>
<accession>A0A2N0NMT9</accession>
<reference evidence="1 2" key="2">
    <citation type="submission" date="2017-09" db="EMBL/GenBank/DDBJ databases">
        <title>Extensive intraspecific genome diversity in a model arbuscular mycorrhizal fungus.</title>
        <authorList>
            <person name="Chen E.C."/>
            <person name="Morin E."/>
            <person name="Beaudet D."/>
            <person name="Noel J."/>
            <person name="Ndikumana S."/>
            <person name="Charron P."/>
            <person name="St-Onge C."/>
            <person name="Giorgi J."/>
            <person name="Grigoriev I.V."/>
            <person name="Roux C."/>
            <person name="Martin F.M."/>
            <person name="Corradi N."/>
        </authorList>
    </citation>
    <scope>NUCLEOTIDE SEQUENCE [LARGE SCALE GENOMIC DNA]</scope>
    <source>
        <strain evidence="1 2">A5</strain>
    </source>
</reference>
<dbReference type="EMBL" id="LLXJ01004344">
    <property type="protein sequence ID" value="PKB95900.1"/>
    <property type="molecule type" value="Genomic_DNA"/>
</dbReference>
<evidence type="ECO:0000313" key="1">
    <source>
        <dbReference type="EMBL" id="PKB95900.1"/>
    </source>
</evidence>
<gene>
    <name evidence="1" type="ORF">RhiirA5_435823</name>
</gene>
<protein>
    <submittedName>
        <fullName evidence="1">Uncharacterized protein</fullName>
    </submittedName>
</protein>
<dbReference type="AlphaFoldDB" id="A0A2N0NMT9"/>
<name>A0A2N0NMT9_9GLOM</name>
<comment type="caution">
    <text evidence="1">The sequence shown here is derived from an EMBL/GenBank/DDBJ whole genome shotgun (WGS) entry which is preliminary data.</text>
</comment>